<evidence type="ECO:0000313" key="3">
    <source>
        <dbReference type="Proteomes" id="UP001524586"/>
    </source>
</evidence>
<dbReference type="NCBIfam" id="NF033634">
    <property type="entry name" value="SLATT_1"/>
    <property type="match status" value="1"/>
</dbReference>
<name>A0ABT1UBS8_9GAMM</name>
<dbReference type="Proteomes" id="UP001524586">
    <property type="component" value="Unassembled WGS sequence"/>
</dbReference>
<keyword evidence="1" id="KW-0812">Transmembrane</keyword>
<feature type="transmembrane region" description="Helical" evidence="1">
    <location>
        <begin position="77"/>
        <end position="95"/>
    </location>
</feature>
<comment type="caution">
    <text evidence="2">The sequence shown here is derived from an EMBL/GenBank/DDBJ whole genome shotgun (WGS) entry which is preliminary data.</text>
</comment>
<feature type="transmembrane region" description="Helical" evidence="1">
    <location>
        <begin position="47"/>
        <end position="65"/>
    </location>
</feature>
<organism evidence="2 3">
    <name type="scientific">Methylomonas rivi</name>
    <dbReference type="NCBI Taxonomy" id="2952226"/>
    <lineage>
        <taxon>Bacteria</taxon>
        <taxon>Pseudomonadati</taxon>
        <taxon>Pseudomonadota</taxon>
        <taxon>Gammaproteobacteria</taxon>
        <taxon>Methylococcales</taxon>
        <taxon>Methylococcaceae</taxon>
        <taxon>Methylomonas</taxon>
    </lineage>
</organism>
<keyword evidence="1" id="KW-0472">Membrane</keyword>
<keyword evidence="1" id="KW-1133">Transmembrane helix</keyword>
<evidence type="ECO:0000313" key="2">
    <source>
        <dbReference type="EMBL" id="MCQ8130805.1"/>
    </source>
</evidence>
<accession>A0ABT1UBS8</accession>
<reference evidence="2 3" key="1">
    <citation type="submission" date="2022-07" db="EMBL/GenBank/DDBJ databases">
        <title>Methylomonas rivi sp. nov., Methylomonas rosea sp. nov., Methylomonas aureus sp. nov. and Methylomonas subterranea sp. nov., four novel methanotrophs isolated from a freshwater creek and the deep terrestrial subsurface.</title>
        <authorList>
            <person name="Abin C."/>
            <person name="Sankaranarayanan K."/>
            <person name="Garner C."/>
            <person name="Sindelar R."/>
            <person name="Kotary K."/>
            <person name="Garner R."/>
            <person name="Barclay S."/>
            <person name="Lawson P."/>
            <person name="Krumholz L."/>
        </authorList>
    </citation>
    <scope>NUCLEOTIDE SEQUENCE [LARGE SCALE GENOMIC DNA]</scope>
    <source>
        <strain evidence="2 3">WSC-6</strain>
    </source>
</reference>
<protein>
    <submittedName>
        <fullName evidence="2">SLATT domain-containing protein</fullName>
    </submittedName>
</protein>
<gene>
    <name evidence="2" type="ORF">NP596_20290</name>
</gene>
<keyword evidence="3" id="KW-1185">Reference proteome</keyword>
<dbReference type="RefSeq" id="WP_256617208.1">
    <property type="nucleotide sequence ID" value="NZ_JANIBK010000230.1"/>
</dbReference>
<evidence type="ECO:0000256" key="1">
    <source>
        <dbReference type="SAM" id="Phobius"/>
    </source>
</evidence>
<sequence length="177" mass="19670">MSNSLPKVEAFLAALKEQQFFQDANTQGSVLWYIGFYQTRAPNRRKLFRAAGFVLLFLSISLPFITQLFPKELQPQVASGLAWLIALVAAANSFFNWQKAWQLYTQTQLTLQFALSEWELSTAQARAAASDEEGVALLQAALQKLTTAVSEAVANETAQYFEGVKVPDVVQGKNGRF</sequence>
<proteinExistence type="predicted"/>
<dbReference type="EMBL" id="JANIBK010000230">
    <property type="protein sequence ID" value="MCQ8130805.1"/>
    <property type="molecule type" value="Genomic_DNA"/>
</dbReference>